<protein>
    <submittedName>
        <fullName evidence="1">Uncharacterized protein</fullName>
    </submittedName>
</protein>
<dbReference type="RefSeq" id="WP_413263977.1">
    <property type="nucleotide sequence ID" value="NZ_JBHFNR010000107.1"/>
</dbReference>
<dbReference type="Proteomes" id="UP001576784">
    <property type="component" value="Unassembled WGS sequence"/>
</dbReference>
<organism evidence="1 2">
    <name type="scientific">Floridaenema flaviceps BLCC-F50</name>
    <dbReference type="NCBI Taxonomy" id="3153642"/>
    <lineage>
        <taxon>Bacteria</taxon>
        <taxon>Bacillati</taxon>
        <taxon>Cyanobacteriota</taxon>
        <taxon>Cyanophyceae</taxon>
        <taxon>Oscillatoriophycideae</taxon>
        <taxon>Aerosakkonematales</taxon>
        <taxon>Aerosakkonemataceae</taxon>
        <taxon>Floridanema</taxon>
        <taxon>Floridanema flaviceps</taxon>
    </lineage>
</organism>
<gene>
    <name evidence="1" type="ORF">ACE1CI_15570</name>
</gene>
<evidence type="ECO:0000313" key="2">
    <source>
        <dbReference type="Proteomes" id="UP001576784"/>
    </source>
</evidence>
<keyword evidence="2" id="KW-1185">Reference proteome</keyword>
<comment type="caution">
    <text evidence="1">The sequence shown here is derived from an EMBL/GenBank/DDBJ whole genome shotgun (WGS) entry which is preliminary data.</text>
</comment>
<accession>A0ABV4XRH8</accession>
<reference evidence="1 2" key="1">
    <citation type="submission" date="2024-09" db="EMBL/GenBank/DDBJ databases">
        <title>Floridaenema gen nov. (Aerosakkonemataceae, Aerosakkonematales ord. nov., Cyanobacteria) from benthic tropical and subtropical fresh waters, with the description of four new species.</title>
        <authorList>
            <person name="Moretto J.A."/>
            <person name="Berthold D.E."/>
            <person name="Lefler F.W."/>
            <person name="Huang I.-S."/>
            <person name="Laughinghouse H. IV."/>
        </authorList>
    </citation>
    <scope>NUCLEOTIDE SEQUENCE [LARGE SCALE GENOMIC DNA]</scope>
    <source>
        <strain evidence="1 2">BLCC-F50</strain>
    </source>
</reference>
<proteinExistence type="predicted"/>
<sequence length="82" mass="9045">MEKFAIVAVNEKGEAVEFFNGATFVPNQKDIAVFDDKSKAKFYFGRAYQSFTDKELKLISINVELSLNVPVATAPALVVENA</sequence>
<evidence type="ECO:0000313" key="1">
    <source>
        <dbReference type="EMBL" id="MFB2894328.1"/>
    </source>
</evidence>
<dbReference type="EMBL" id="JBHFNR010000107">
    <property type="protein sequence ID" value="MFB2894328.1"/>
    <property type="molecule type" value="Genomic_DNA"/>
</dbReference>
<name>A0ABV4XRH8_9CYAN</name>